<feature type="region of interest" description="Disordered" evidence="2">
    <location>
        <begin position="80"/>
        <end position="116"/>
    </location>
</feature>
<feature type="compositionally biased region" description="Basic and acidic residues" evidence="2">
    <location>
        <begin position="102"/>
        <end position="116"/>
    </location>
</feature>
<dbReference type="OrthoDB" id="10475452at2759"/>
<dbReference type="Proteomes" id="UP000751190">
    <property type="component" value="Unassembled WGS sequence"/>
</dbReference>
<name>A0A8J6CCB1_DIALT</name>
<reference evidence="3" key="1">
    <citation type="submission" date="2021-05" db="EMBL/GenBank/DDBJ databases">
        <title>The genome of the haptophyte Pavlova lutheri (Diacronema luteri, Pavlovales) - a model for lipid biosynthesis in eukaryotic algae.</title>
        <authorList>
            <person name="Hulatt C.J."/>
            <person name="Posewitz M.C."/>
        </authorList>
    </citation>
    <scope>NUCLEOTIDE SEQUENCE</scope>
    <source>
        <strain evidence="3">NIVA-4/92</strain>
    </source>
</reference>
<comment type="caution">
    <text evidence="3">The sequence shown here is derived from an EMBL/GenBank/DDBJ whole genome shotgun (WGS) entry which is preliminary data.</text>
</comment>
<dbReference type="EMBL" id="JAGTXO010000002">
    <property type="protein sequence ID" value="KAG8469702.1"/>
    <property type="molecule type" value="Genomic_DNA"/>
</dbReference>
<gene>
    <name evidence="3" type="ORF">KFE25_006157</name>
</gene>
<evidence type="ECO:0000313" key="3">
    <source>
        <dbReference type="EMBL" id="KAG8469702.1"/>
    </source>
</evidence>
<evidence type="ECO:0000256" key="2">
    <source>
        <dbReference type="SAM" id="MobiDB-lite"/>
    </source>
</evidence>
<protein>
    <submittedName>
        <fullName evidence="3">Uncharacterized protein</fullName>
    </submittedName>
</protein>
<sequence>MAASFARPSDRDGASTYREYDRRAPLANPSGHASLANGMSLYEPSHPVLATVARRKMTEKEVEALENRIKRLELEEAKAKKTVTQAREKNSLLQQAQQRSRRIAEERAQHERSRKAEVERLKEAAQRRKEQQRQNLQRAFVGMYNEKLGEARQLREEQERIVEEAARARQRERAKAYGRHDQIRNRRMQLSSRFEMQRIAHQEYLMQDFINLIQSELEQTEEIERDIARLDQLEAEHVERIRQLQEEQRAAYDRLEQALAT</sequence>
<accession>A0A8J6CCB1</accession>
<keyword evidence="1" id="KW-0175">Coiled coil</keyword>
<feature type="coiled-coil region" evidence="1">
    <location>
        <begin position="213"/>
        <end position="261"/>
    </location>
</feature>
<organism evidence="3 4">
    <name type="scientific">Diacronema lutheri</name>
    <name type="common">Unicellular marine alga</name>
    <name type="synonym">Monochrysis lutheri</name>
    <dbReference type="NCBI Taxonomy" id="2081491"/>
    <lineage>
        <taxon>Eukaryota</taxon>
        <taxon>Haptista</taxon>
        <taxon>Haptophyta</taxon>
        <taxon>Pavlovophyceae</taxon>
        <taxon>Pavlovales</taxon>
        <taxon>Pavlovaceae</taxon>
        <taxon>Diacronema</taxon>
    </lineage>
</organism>
<keyword evidence="4" id="KW-1185">Reference proteome</keyword>
<evidence type="ECO:0000256" key="1">
    <source>
        <dbReference type="SAM" id="Coils"/>
    </source>
</evidence>
<feature type="region of interest" description="Disordered" evidence="2">
    <location>
        <begin position="1"/>
        <end position="39"/>
    </location>
</feature>
<evidence type="ECO:0000313" key="4">
    <source>
        <dbReference type="Proteomes" id="UP000751190"/>
    </source>
</evidence>
<feature type="compositionally biased region" description="Basic and acidic residues" evidence="2">
    <location>
        <begin position="8"/>
        <end position="24"/>
    </location>
</feature>
<dbReference type="AlphaFoldDB" id="A0A8J6CCB1"/>
<proteinExistence type="predicted"/>